<name>A0A0E9X9V3_ANGAN</name>
<organism evidence="1">
    <name type="scientific">Anguilla anguilla</name>
    <name type="common">European freshwater eel</name>
    <name type="synonym">Muraena anguilla</name>
    <dbReference type="NCBI Taxonomy" id="7936"/>
    <lineage>
        <taxon>Eukaryota</taxon>
        <taxon>Metazoa</taxon>
        <taxon>Chordata</taxon>
        <taxon>Craniata</taxon>
        <taxon>Vertebrata</taxon>
        <taxon>Euteleostomi</taxon>
        <taxon>Actinopterygii</taxon>
        <taxon>Neopterygii</taxon>
        <taxon>Teleostei</taxon>
        <taxon>Anguilliformes</taxon>
        <taxon>Anguillidae</taxon>
        <taxon>Anguilla</taxon>
    </lineage>
</organism>
<sequence>MGLSSSCVLATVLNPSAVRNEQKILYRYAYVSHLSQA</sequence>
<dbReference type="AlphaFoldDB" id="A0A0E9X9V3"/>
<reference evidence="1" key="1">
    <citation type="submission" date="2014-11" db="EMBL/GenBank/DDBJ databases">
        <authorList>
            <person name="Amaro Gonzalez C."/>
        </authorList>
    </citation>
    <scope>NUCLEOTIDE SEQUENCE</scope>
</reference>
<protein>
    <submittedName>
        <fullName evidence="1">Uncharacterized protein</fullName>
    </submittedName>
</protein>
<reference evidence="1" key="2">
    <citation type="journal article" date="2015" name="Fish Shellfish Immunol.">
        <title>Early steps in the European eel (Anguilla anguilla)-Vibrio vulnificus interaction in the gills: Role of the RtxA13 toxin.</title>
        <authorList>
            <person name="Callol A."/>
            <person name="Pajuelo D."/>
            <person name="Ebbesson L."/>
            <person name="Teles M."/>
            <person name="MacKenzie S."/>
            <person name="Amaro C."/>
        </authorList>
    </citation>
    <scope>NUCLEOTIDE SEQUENCE</scope>
</reference>
<evidence type="ECO:0000313" key="1">
    <source>
        <dbReference type="EMBL" id="JAH99374.1"/>
    </source>
</evidence>
<accession>A0A0E9X9V3</accession>
<dbReference type="EMBL" id="GBXM01009203">
    <property type="protein sequence ID" value="JAH99374.1"/>
    <property type="molecule type" value="Transcribed_RNA"/>
</dbReference>
<proteinExistence type="predicted"/>